<sequence length="283" mass="30919">MFPTLQDLAGWLPPIDTHSAFVALGLLAGGVVFVFEKRRRGVSDDRVWYVMLGALAGAAVLARLGTWAQHLDPTHNLSLIDQLAYGNASMLSALVGAWLGVHVAKRIVRYPDRTGDLFAPAVAVAMAIGRIGCLLTEKPGTPTGAGWGIVLDADAAAYTGGPAGVPLHPSFVYEIAFHALAFALLWFWLRHRPIAAGETLTLYIAAYGVLRFIVEFVRGNEVAWMDLTRPQLFLLVTLPVLFARILWMVRHDRFRLPAPVPGTAHDAPPPVPLQRIPSREVRR</sequence>
<gene>
    <name evidence="8" type="ORF">FYC51_03750</name>
</gene>
<dbReference type="Pfam" id="PF01790">
    <property type="entry name" value="LGT"/>
    <property type="match status" value="1"/>
</dbReference>
<feature type="transmembrane region" description="Helical" evidence="7">
    <location>
        <begin position="17"/>
        <end position="35"/>
    </location>
</feature>
<dbReference type="RefSeq" id="WP_148732322.1">
    <property type="nucleotide sequence ID" value="NZ_VSSB01000001.1"/>
</dbReference>
<dbReference type="GO" id="GO:0008961">
    <property type="term" value="F:phosphatidylglycerol-prolipoprotein diacylglyceryl transferase activity"/>
    <property type="evidence" value="ECO:0007669"/>
    <property type="project" value="InterPro"/>
</dbReference>
<evidence type="ECO:0000256" key="5">
    <source>
        <dbReference type="ARBA" id="ARBA00022989"/>
    </source>
</evidence>
<dbReference type="InterPro" id="IPR001640">
    <property type="entry name" value="Lgt"/>
</dbReference>
<keyword evidence="6 7" id="KW-0472">Membrane</keyword>
<keyword evidence="8" id="KW-0449">Lipoprotein</keyword>
<dbReference type="GO" id="GO:0042158">
    <property type="term" value="P:lipoprotein biosynthetic process"/>
    <property type="evidence" value="ECO:0007669"/>
    <property type="project" value="InterPro"/>
</dbReference>
<feature type="transmembrane region" description="Helical" evidence="7">
    <location>
        <begin position="117"/>
        <end position="137"/>
    </location>
</feature>
<evidence type="ECO:0000256" key="4">
    <source>
        <dbReference type="ARBA" id="ARBA00022692"/>
    </source>
</evidence>
<feature type="transmembrane region" description="Helical" evidence="7">
    <location>
        <begin position="47"/>
        <end position="64"/>
    </location>
</feature>
<comment type="similarity">
    <text evidence="1">Belongs to the Lgt family.</text>
</comment>
<accession>A0A5S4V4A8</accession>
<dbReference type="GO" id="GO:0005886">
    <property type="term" value="C:plasma membrane"/>
    <property type="evidence" value="ECO:0007669"/>
    <property type="project" value="InterPro"/>
</dbReference>
<dbReference type="EMBL" id="VSSB01000001">
    <property type="protein sequence ID" value="TYL52859.1"/>
    <property type="molecule type" value="Genomic_DNA"/>
</dbReference>
<keyword evidence="3 8" id="KW-0808">Transferase</keyword>
<evidence type="ECO:0000313" key="9">
    <source>
        <dbReference type="Proteomes" id="UP000325243"/>
    </source>
</evidence>
<dbReference type="AlphaFoldDB" id="A0A5S4V4A8"/>
<evidence type="ECO:0000313" key="8">
    <source>
        <dbReference type="EMBL" id="TYL52859.1"/>
    </source>
</evidence>
<keyword evidence="2" id="KW-1003">Cell membrane</keyword>
<dbReference type="PANTHER" id="PTHR30589">
    <property type="entry name" value="PROLIPOPROTEIN DIACYLGLYCERYL TRANSFERASE"/>
    <property type="match status" value="1"/>
</dbReference>
<keyword evidence="5 7" id="KW-1133">Transmembrane helix</keyword>
<feature type="transmembrane region" description="Helical" evidence="7">
    <location>
        <begin position="84"/>
        <end position="105"/>
    </location>
</feature>
<feature type="transmembrane region" description="Helical" evidence="7">
    <location>
        <begin position="171"/>
        <end position="188"/>
    </location>
</feature>
<keyword evidence="9" id="KW-1185">Reference proteome</keyword>
<organism evidence="8 9">
    <name type="scientific">Agromyces mariniharenae</name>
    <dbReference type="NCBI Taxonomy" id="2604423"/>
    <lineage>
        <taxon>Bacteria</taxon>
        <taxon>Bacillati</taxon>
        <taxon>Actinomycetota</taxon>
        <taxon>Actinomycetes</taxon>
        <taxon>Micrococcales</taxon>
        <taxon>Microbacteriaceae</taxon>
        <taxon>Agromyces</taxon>
    </lineage>
</organism>
<feature type="transmembrane region" description="Helical" evidence="7">
    <location>
        <begin position="200"/>
        <end position="219"/>
    </location>
</feature>
<evidence type="ECO:0000256" key="6">
    <source>
        <dbReference type="ARBA" id="ARBA00023136"/>
    </source>
</evidence>
<dbReference type="Proteomes" id="UP000325243">
    <property type="component" value="Unassembled WGS sequence"/>
</dbReference>
<evidence type="ECO:0000256" key="3">
    <source>
        <dbReference type="ARBA" id="ARBA00022679"/>
    </source>
</evidence>
<dbReference type="PANTHER" id="PTHR30589:SF0">
    <property type="entry name" value="PHOSPHATIDYLGLYCEROL--PROLIPOPROTEIN DIACYLGLYCERYL TRANSFERASE"/>
    <property type="match status" value="1"/>
</dbReference>
<evidence type="ECO:0000256" key="1">
    <source>
        <dbReference type="ARBA" id="ARBA00007150"/>
    </source>
</evidence>
<comment type="caution">
    <text evidence="8">The sequence shown here is derived from an EMBL/GenBank/DDBJ whole genome shotgun (WGS) entry which is preliminary data.</text>
</comment>
<reference evidence="8 9" key="1">
    <citation type="submission" date="2019-08" db="EMBL/GenBank/DDBJ databases">
        <authorList>
            <person name="Hu J."/>
        </authorList>
    </citation>
    <scope>NUCLEOTIDE SEQUENCE [LARGE SCALE GENOMIC DNA]</scope>
    <source>
        <strain evidence="8 9">NEAU-184</strain>
    </source>
</reference>
<evidence type="ECO:0000256" key="2">
    <source>
        <dbReference type="ARBA" id="ARBA00022475"/>
    </source>
</evidence>
<feature type="transmembrane region" description="Helical" evidence="7">
    <location>
        <begin position="231"/>
        <end position="249"/>
    </location>
</feature>
<keyword evidence="4 7" id="KW-0812">Transmembrane</keyword>
<protein>
    <submittedName>
        <fullName evidence="8">Prolipoprotein diacylglyceryl transferase</fullName>
    </submittedName>
</protein>
<name>A0A5S4V4A8_9MICO</name>
<proteinExistence type="inferred from homology"/>
<evidence type="ECO:0000256" key="7">
    <source>
        <dbReference type="SAM" id="Phobius"/>
    </source>
</evidence>